<dbReference type="EMBL" id="RJJR01000001">
    <property type="protein sequence ID" value="RNI39803.1"/>
    <property type="molecule type" value="Genomic_DNA"/>
</dbReference>
<accession>A0A3M9NRJ1</accession>
<keyword evidence="3" id="KW-0597">Phosphoprotein</keyword>
<dbReference type="CDD" id="cd00075">
    <property type="entry name" value="HATPase"/>
    <property type="match status" value="1"/>
</dbReference>
<dbReference type="PANTHER" id="PTHR43047">
    <property type="entry name" value="TWO-COMPONENT HISTIDINE PROTEIN KINASE"/>
    <property type="match status" value="1"/>
</dbReference>
<keyword evidence="4" id="KW-0808">Transferase</keyword>
<comment type="caution">
    <text evidence="9">The sequence shown here is derived from an EMBL/GenBank/DDBJ whole genome shotgun (WGS) entry which is preliminary data.</text>
</comment>
<evidence type="ECO:0000259" key="7">
    <source>
        <dbReference type="PROSITE" id="PS50112"/>
    </source>
</evidence>
<dbReference type="SUPFAM" id="SSF55874">
    <property type="entry name" value="ATPase domain of HSP90 chaperone/DNA topoisomerase II/histidine kinase"/>
    <property type="match status" value="1"/>
</dbReference>
<reference evidence="9 10" key="1">
    <citation type="submission" date="2018-11" db="EMBL/GenBank/DDBJ databases">
        <title>Draft genome sequence of Ferruginibacter sp. BO-59.</title>
        <authorList>
            <person name="Im W.T."/>
        </authorList>
    </citation>
    <scope>NUCLEOTIDE SEQUENCE [LARGE SCALE GENOMIC DNA]</scope>
    <source>
        <strain evidence="9 10">BO-59</strain>
    </source>
</reference>
<dbReference type="PROSITE" id="PS50109">
    <property type="entry name" value="HIS_KIN"/>
    <property type="match status" value="1"/>
</dbReference>
<dbReference type="PROSITE" id="PS50113">
    <property type="entry name" value="PAC"/>
    <property type="match status" value="2"/>
</dbReference>
<feature type="domain" description="PAC" evidence="8">
    <location>
        <begin position="140"/>
        <end position="192"/>
    </location>
</feature>
<dbReference type="SMART" id="SM00086">
    <property type="entry name" value="PAC"/>
    <property type="match status" value="2"/>
</dbReference>
<dbReference type="InterPro" id="IPR003594">
    <property type="entry name" value="HATPase_dom"/>
</dbReference>
<evidence type="ECO:0000259" key="8">
    <source>
        <dbReference type="PROSITE" id="PS50113"/>
    </source>
</evidence>
<protein>
    <recommendedName>
        <fullName evidence="2">histidine kinase</fullName>
        <ecNumber evidence="2">2.7.13.3</ecNumber>
    </recommendedName>
</protein>
<dbReference type="GO" id="GO:0005886">
    <property type="term" value="C:plasma membrane"/>
    <property type="evidence" value="ECO:0007669"/>
    <property type="project" value="TreeGrafter"/>
</dbReference>
<dbReference type="SMART" id="SM00091">
    <property type="entry name" value="PAS"/>
    <property type="match status" value="2"/>
</dbReference>
<dbReference type="InterPro" id="IPR000700">
    <property type="entry name" value="PAS-assoc_C"/>
</dbReference>
<dbReference type="GO" id="GO:0000155">
    <property type="term" value="F:phosphorelay sensor kinase activity"/>
    <property type="evidence" value="ECO:0007669"/>
    <property type="project" value="InterPro"/>
</dbReference>
<feature type="domain" description="Histidine kinase" evidence="6">
    <location>
        <begin position="332"/>
        <end position="546"/>
    </location>
</feature>
<evidence type="ECO:0000256" key="4">
    <source>
        <dbReference type="ARBA" id="ARBA00022679"/>
    </source>
</evidence>
<dbReference type="GO" id="GO:0006355">
    <property type="term" value="P:regulation of DNA-templated transcription"/>
    <property type="evidence" value="ECO:0007669"/>
    <property type="project" value="InterPro"/>
</dbReference>
<dbReference type="Pfam" id="PF02518">
    <property type="entry name" value="HATPase_c"/>
    <property type="match status" value="1"/>
</dbReference>
<dbReference type="SMART" id="SM00387">
    <property type="entry name" value="HATPase_c"/>
    <property type="match status" value="1"/>
</dbReference>
<dbReference type="InterPro" id="IPR005467">
    <property type="entry name" value="His_kinase_dom"/>
</dbReference>
<dbReference type="InterPro" id="IPR003661">
    <property type="entry name" value="HisK_dim/P_dom"/>
</dbReference>
<dbReference type="CDD" id="cd00082">
    <property type="entry name" value="HisKA"/>
    <property type="match status" value="1"/>
</dbReference>
<evidence type="ECO:0000256" key="3">
    <source>
        <dbReference type="ARBA" id="ARBA00022553"/>
    </source>
</evidence>
<sequence>MAVSEAFGIVDYELGASTVIRTGRSKTCFINFIAKRALQMKFQNRDKEAEDKINSFSTPEEKKIERKIPMLPAIVDSSNDAIISKTLEGTIISWNPAATRLFGYEENEVLGKNISVIIPPDSLAEEDILIENILKGSKIQNLEAKRISRDGSEKLVLLSASPITNSEGNIVAAATILRDISERNNQEEKQAILAAIVNSSDDAIISKTLDGIITSWNASATRLFGFTEEEAVGKHISLIIPKDRMDEEARIIESLRRGEKIDHFETIRESKDGTLRNISLTISPITNSRGKIIGASKIARDISMRIEAEKQRAFYTKRLQQLNKYKDEFMVMASHELKTPLTVIMANLQIMLEMMKGTDNVVFVEKVLKQVDKLSELITNLLDVSKIVAGKLELKLIIFDLNDLLAEQVANLQQTTSRHKIFFDRNPQKLMVSADREKIEQVIINILNNAIKYSRANQGDIYVSANATGNKIQVDIKDEGIGIPKKDIRNIFLRFFRVRGSASSFSGSGVGLYICSEIIKRHKGKIWVESKFGEGSTFHFTLPGLKGEKAGKI</sequence>
<dbReference type="Gene3D" id="3.30.565.10">
    <property type="entry name" value="Histidine kinase-like ATPase, C-terminal domain"/>
    <property type="match status" value="1"/>
</dbReference>
<dbReference type="InterPro" id="IPR000014">
    <property type="entry name" value="PAS"/>
</dbReference>
<dbReference type="SUPFAM" id="SSF55785">
    <property type="entry name" value="PYP-like sensor domain (PAS domain)"/>
    <property type="match status" value="2"/>
</dbReference>
<dbReference type="NCBIfam" id="TIGR00229">
    <property type="entry name" value="sensory_box"/>
    <property type="match status" value="2"/>
</dbReference>
<dbReference type="Proteomes" id="UP000267223">
    <property type="component" value="Unassembled WGS sequence"/>
</dbReference>
<dbReference type="CDD" id="cd00130">
    <property type="entry name" value="PAS"/>
    <property type="match status" value="2"/>
</dbReference>
<gene>
    <name evidence="9" type="ORF">EFY79_00410</name>
</gene>
<evidence type="ECO:0000313" key="9">
    <source>
        <dbReference type="EMBL" id="RNI39803.1"/>
    </source>
</evidence>
<dbReference type="InterPro" id="IPR004358">
    <property type="entry name" value="Sig_transdc_His_kin-like_C"/>
</dbReference>
<dbReference type="Pfam" id="PF00989">
    <property type="entry name" value="PAS"/>
    <property type="match status" value="2"/>
</dbReference>
<evidence type="ECO:0000259" key="6">
    <source>
        <dbReference type="PROSITE" id="PS50109"/>
    </source>
</evidence>
<dbReference type="InterPro" id="IPR035965">
    <property type="entry name" value="PAS-like_dom_sf"/>
</dbReference>
<keyword evidence="5 9" id="KW-0418">Kinase</keyword>
<name>A0A3M9NRJ1_9BACT</name>
<dbReference type="PANTHER" id="PTHR43047:SF72">
    <property type="entry name" value="OSMOSENSING HISTIDINE PROTEIN KINASE SLN1"/>
    <property type="match status" value="1"/>
</dbReference>
<dbReference type="InterPro" id="IPR013767">
    <property type="entry name" value="PAS_fold"/>
</dbReference>
<dbReference type="PROSITE" id="PS50112">
    <property type="entry name" value="PAS"/>
    <property type="match status" value="2"/>
</dbReference>
<dbReference type="GO" id="GO:0009927">
    <property type="term" value="F:histidine phosphotransfer kinase activity"/>
    <property type="evidence" value="ECO:0007669"/>
    <property type="project" value="TreeGrafter"/>
</dbReference>
<dbReference type="InterPro" id="IPR001610">
    <property type="entry name" value="PAC"/>
</dbReference>
<feature type="domain" description="PAS" evidence="7">
    <location>
        <begin position="67"/>
        <end position="137"/>
    </location>
</feature>
<comment type="catalytic activity">
    <reaction evidence="1">
        <text>ATP + protein L-histidine = ADP + protein N-phospho-L-histidine.</text>
        <dbReference type="EC" id="2.7.13.3"/>
    </reaction>
</comment>
<evidence type="ECO:0000256" key="5">
    <source>
        <dbReference type="ARBA" id="ARBA00022777"/>
    </source>
</evidence>
<dbReference type="InterPro" id="IPR036097">
    <property type="entry name" value="HisK_dim/P_sf"/>
</dbReference>
<feature type="domain" description="PAS" evidence="7">
    <location>
        <begin position="189"/>
        <end position="258"/>
    </location>
</feature>
<dbReference type="FunFam" id="3.30.565.10:FF:000006">
    <property type="entry name" value="Sensor histidine kinase WalK"/>
    <property type="match status" value="1"/>
</dbReference>
<feature type="domain" description="PAC" evidence="8">
    <location>
        <begin position="260"/>
        <end position="314"/>
    </location>
</feature>
<dbReference type="SMART" id="SM00388">
    <property type="entry name" value="HisKA"/>
    <property type="match status" value="1"/>
</dbReference>
<keyword evidence="10" id="KW-1185">Reference proteome</keyword>
<dbReference type="EC" id="2.7.13.3" evidence="2"/>
<dbReference type="Gene3D" id="1.10.287.130">
    <property type="match status" value="1"/>
</dbReference>
<dbReference type="Gene3D" id="3.30.450.20">
    <property type="entry name" value="PAS domain"/>
    <property type="match status" value="2"/>
</dbReference>
<evidence type="ECO:0000256" key="1">
    <source>
        <dbReference type="ARBA" id="ARBA00000085"/>
    </source>
</evidence>
<dbReference type="Pfam" id="PF00512">
    <property type="entry name" value="HisKA"/>
    <property type="match status" value="1"/>
</dbReference>
<dbReference type="SUPFAM" id="SSF47384">
    <property type="entry name" value="Homodimeric domain of signal transducing histidine kinase"/>
    <property type="match status" value="1"/>
</dbReference>
<dbReference type="PRINTS" id="PR00344">
    <property type="entry name" value="BCTRLSENSOR"/>
</dbReference>
<evidence type="ECO:0000313" key="10">
    <source>
        <dbReference type="Proteomes" id="UP000267223"/>
    </source>
</evidence>
<dbReference type="AlphaFoldDB" id="A0A3M9NRJ1"/>
<proteinExistence type="predicted"/>
<organism evidence="9 10">
    <name type="scientific">Hanamia caeni</name>
    <dbReference type="NCBI Taxonomy" id="2294116"/>
    <lineage>
        <taxon>Bacteria</taxon>
        <taxon>Pseudomonadati</taxon>
        <taxon>Bacteroidota</taxon>
        <taxon>Chitinophagia</taxon>
        <taxon>Chitinophagales</taxon>
        <taxon>Chitinophagaceae</taxon>
        <taxon>Hanamia</taxon>
    </lineage>
</organism>
<evidence type="ECO:0000256" key="2">
    <source>
        <dbReference type="ARBA" id="ARBA00012438"/>
    </source>
</evidence>
<dbReference type="InterPro" id="IPR036890">
    <property type="entry name" value="HATPase_C_sf"/>
</dbReference>